<dbReference type="RefSeq" id="WP_149503432.1">
    <property type="nucleotide sequence ID" value="NZ_CP035708.1"/>
</dbReference>
<reference evidence="2 5" key="2">
    <citation type="submission" date="2024-06" db="EMBL/GenBank/DDBJ databases">
        <title>Genomic Encyclopedia of Type Strains, Phase IV (KMG-IV): sequencing the most valuable type-strain genomes for metagenomic binning, comparative biology and taxonomic classification.</title>
        <authorList>
            <person name="Goeker M."/>
        </authorList>
    </citation>
    <scope>NUCLEOTIDE SEQUENCE [LARGE SCALE GENOMIC DNA]</scope>
    <source>
        <strain evidence="2 5">D-501</strain>
    </source>
</reference>
<name>A0A5C1Q195_9BURK</name>
<dbReference type="EMBL" id="CP035708">
    <property type="protein sequence ID" value="QEN00709.1"/>
    <property type="molecule type" value="Genomic_DNA"/>
</dbReference>
<keyword evidence="1" id="KW-1133">Transmembrane helix</keyword>
<keyword evidence="1" id="KW-0472">Membrane</keyword>
<reference evidence="3 4" key="1">
    <citation type="submission" date="2019-02" db="EMBL/GenBank/DDBJ databases">
        <title>Complete Genome Sequence and Methylome Analysis of Sphaerotilus natans subsp. sulfidivorans D-507.</title>
        <authorList>
            <person name="Fomenkov A."/>
            <person name="Gridneva E."/>
            <person name="Smolyakov D."/>
            <person name="Dubinina G."/>
            <person name="Vincze T."/>
            <person name="Grabovich M."/>
            <person name="Roberts R.J."/>
        </authorList>
    </citation>
    <scope>NUCLEOTIDE SEQUENCE [LARGE SCALE GENOMIC DNA]</scope>
    <source>
        <strain evidence="3 4">D-507</strain>
    </source>
</reference>
<keyword evidence="1" id="KW-0812">Transmembrane</keyword>
<dbReference type="Proteomes" id="UP001549111">
    <property type="component" value="Unassembled WGS sequence"/>
</dbReference>
<evidence type="ECO:0000313" key="4">
    <source>
        <dbReference type="Proteomes" id="UP000323522"/>
    </source>
</evidence>
<evidence type="ECO:0000256" key="1">
    <source>
        <dbReference type="SAM" id="Phobius"/>
    </source>
</evidence>
<evidence type="ECO:0000313" key="5">
    <source>
        <dbReference type="Proteomes" id="UP001549111"/>
    </source>
</evidence>
<feature type="transmembrane region" description="Helical" evidence="1">
    <location>
        <begin position="6"/>
        <end position="26"/>
    </location>
</feature>
<evidence type="ECO:0000313" key="3">
    <source>
        <dbReference type="EMBL" id="QEN00709.1"/>
    </source>
</evidence>
<keyword evidence="5" id="KW-1185">Reference proteome</keyword>
<dbReference type="AlphaFoldDB" id="A0A5C1Q195"/>
<sequence length="160" mass="17373">MFDDLGVVSVLAQLLLILVLLALYSGRRHLRSRQQRYRDPAAPRRRRAGGGAPASAALLEAAAEEVAQAARRAQRISGLRSDDLLPPGFADTCADWTPLAAQPVERARGPAADPASDRIDLDAPLRCTALERPFDEADRAHARVRPVLSCTIGRQVHMHA</sequence>
<gene>
    <name evidence="2" type="ORF">ABIC99_001036</name>
    <name evidence="3" type="ORF">EWH46_07900</name>
</gene>
<dbReference type="EMBL" id="JBEPLS010000003">
    <property type="protein sequence ID" value="MET3603252.1"/>
    <property type="molecule type" value="Genomic_DNA"/>
</dbReference>
<accession>A0A5C1Q195</accession>
<dbReference type="KEGG" id="snn:EWH46_07900"/>
<evidence type="ECO:0000313" key="2">
    <source>
        <dbReference type="EMBL" id="MET3603252.1"/>
    </source>
</evidence>
<organism evidence="3 4">
    <name type="scientific">Sphaerotilus sulfidivorans</name>
    <dbReference type="NCBI Taxonomy" id="639200"/>
    <lineage>
        <taxon>Bacteria</taxon>
        <taxon>Pseudomonadati</taxon>
        <taxon>Pseudomonadota</taxon>
        <taxon>Betaproteobacteria</taxon>
        <taxon>Burkholderiales</taxon>
        <taxon>Sphaerotilaceae</taxon>
        <taxon>Sphaerotilus</taxon>
    </lineage>
</organism>
<protein>
    <submittedName>
        <fullName evidence="3">Uncharacterized protein</fullName>
    </submittedName>
</protein>
<dbReference type="Proteomes" id="UP000323522">
    <property type="component" value="Chromosome"/>
</dbReference>
<proteinExistence type="predicted"/>